<feature type="transmembrane region" description="Helical" evidence="1">
    <location>
        <begin position="204"/>
        <end position="225"/>
    </location>
</feature>
<feature type="transmembrane region" description="Helical" evidence="1">
    <location>
        <begin position="170"/>
        <end position="192"/>
    </location>
</feature>
<protein>
    <submittedName>
        <fullName evidence="2">Rubrerythrin family protein</fullName>
    </submittedName>
</protein>
<comment type="caution">
    <text evidence="2">The sequence shown here is derived from an EMBL/GenBank/DDBJ whole genome shotgun (WGS) entry which is preliminary data.</text>
</comment>
<sequence length="293" mass="32282">MSTRQFKRYALDELFDSIFYRRMAKLEKDPRNRAILEKLSEEERQHYLFWSSLSGPVELSTWDKLRLRLALLSGRLLGRVFTVKLLERHEKAVIEEYRRLLSSKALPQDAAEKLARILRDEEEHEASLAGQIEETRVRYLGSLALGMSDAIIELSGVHAGFLSYTASSLYTGIAGLIVGVSASMSMAAAAYLQAKQEPGKAPAVSAATTGLMYVATVLVLTAPFLAGLPLLAALAASLSLAFLVLAMFTFYSSVIRETSFLRDYVENVLVILLVVAAGYAFGGFVKNVLGFEV</sequence>
<organism evidence="2">
    <name type="scientific">Thermofilum pendens</name>
    <dbReference type="NCBI Taxonomy" id="2269"/>
    <lineage>
        <taxon>Archaea</taxon>
        <taxon>Thermoproteota</taxon>
        <taxon>Thermoprotei</taxon>
        <taxon>Thermofilales</taxon>
        <taxon>Thermofilaceae</taxon>
        <taxon>Thermofilum</taxon>
    </lineage>
</organism>
<accession>A0A7C4D2Q4</accession>
<gene>
    <name evidence="2" type="ORF">ENU21_01000</name>
</gene>
<dbReference type="SUPFAM" id="SSF47240">
    <property type="entry name" value="Ferritin-like"/>
    <property type="match status" value="1"/>
</dbReference>
<dbReference type="InterPro" id="IPR039376">
    <property type="entry name" value="Ferritin_CCC1_N"/>
</dbReference>
<evidence type="ECO:0000313" key="2">
    <source>
        <dbReference type="EMBL" id="HGM46316.1"/>
    </source>
</evidence>
<name>A0A7C4D2Q4_THEPE</name>
<feature type="transmembrane region" description="Helical" evidence="1">
    <location>
        <begin position="231"/>
        <end position="252"/>
    </location>
</feature>
<dbReference type="CDD" id="cd01044">
    <property type="entry name" value="Ferritin_CCC1_N"/>
    <property type="match status" value="1"/>
</dbReference>
<proteinExistence type="predicted"/>
<keyword evidence="1" id="KW-0472">Membrane</keyword>
<dbReference type="InterPro" id="IPR009078">
    <property type="entry name" value="Ferritin-like_SF"/>
</dbReference>
<reference evidence="2" key="1">
    <citation type="journal article" date="2020" name="mSystems">
        <title>Genome- and Community-Level Interaction Insights into Carbon Utilization and Element Cycling Functions of Hydrothermarchaeota in Hydrothermal Sediment.</title>
        <authorList>
            <person name="Zhou Z."/>
            <person name="Liu Y."/>
            <person name="Xu W."/>
            <person name="Pan J."/>
            <person name="Luo Z.H."/>
            <person name="Li M."/>
        </authorList>
    </citation>
    <scope>NUCLEOTIDE SEQUENCE</scope>
    <source>
        <strain evidence="2">SpSt-649</strain>
    </source>
</reference>
<evidence type="ECO:0000256" key="1">
    <source>
        <dbReference type="SAM" id="Phobius"/>
    </source>
</evidence>
<dbReference type="EMBL" id="DTBQ01000030">
    <property type="protein sequence ID" value="HGM46316.1"/>
    <property type="molecule type" value="Genomic_DNA"/>
</dbReference>
<keyword evidence="1" id="KW-1133">Transmembrane helix</keyword>
<dbReference type="AlphaFoldDB" id="A0A7C4D2Q4"/>
<feature type="transmembrane region" description="Helical" evidence="1">
    <location>
        <begin position="264"/>
        <end position="285"/>
    </location>
</feature>
<feature type="transmembrane region" description="Helical" evidence="1">
    <location>
        <begin position="143"/>
        <end position="164"/>
    </location>
</feature>
<keyword evidence="1" id="KW-0812">Transmembrane</keyword>